<dbReference type="AlphaFoldDB" id="A0A382U238"/>
<feature type="non-terminal residue" evidence="1">
    <location>
        <position position="268"/>
    </location>
</feature>
<evidence type="ECO:0000313" key="1">
    <source>
        <dbReference type="EMBL" id="SVD27811.1"/>
    </source>
</evidence>
<protein>
    <submittedName>
        <fullName evidence="1">Uncharacterized protein</fullName>
    </submittedName>
</protein>
<gene>
    <name evidence="1" type="ORF">METZ01_LOCUS380665</name>
</gene>
<accession>A0A382U238</accession>
<reference evidence="1" key="1">
    <citation type="submission" date="2018-05" db="EMBL/GenBank/DDBJ databases">
        <authorList>
            <person name="Lanie J.A."/>
            <person name="Ng W.-L."/>
            <person name="Kazmierczak K.M."/>
            <person name="Andrzejewski T.M."/>
            <person name="Davidsen T.M."/>
            <person name="Wayne K.J."/>
            <person name="Tettelin H."/>
            <person name="Glass J.I."/>
            <person name="Rusch D."/>
            <person name="Podicherti R."/>
            <person name="Tsui H.-C.T."/>
            <person name="Winkler M.E."/>
        </authorList>
    </citation>
    <scope>NUCLEOTIDE SEQUENCE</scope>
</reference>
<organism evidence="1">
    <name type="scientific">marine metagenome</name>
    <dbReference type="NCBI Taxonomy" id="408172"/>
    <lineage>
        <taxon>unclassified sequences</taxon>
        <taxon>metagenomes</taxon>
        <taxon>ecological metagenomes</taxon>
    </lineage>
</organism>
<sequence>MYTNYTTANVGAAGNFTAGQGYAMATDDADDPGTTLDFTGTVRTNDLVGFAIDDNTSNATNFGKFNLVANPFPSFLNANDDADASNNFLTVNSSNLHSSYAAVYGYDGDGTFTAYNHSSPGSAVYIAPGQGFFVASDDSGGNTVSFTEAMQTVSGGDDFNDENSDVLDDVFQVSLRLYHGEEEIAETRLYFEENLNLGLDIGYDAGAFDQNSALMTRLVEEDEGHGMAINAMSPEDMDNVVIPLEINQTAGQEFRINLHTSTIGEVNI</sequence>
<proteinExistence type="predicted"/>
<name>A0A382U238_9ZZZZ</name>
<dbReference type="EMBL" id="UINC01140580">
    <property type="protein sequence ID" value="SVD27811.1"/>
    <property type="molecule type" value="Genomic_DNA"/>
</dbReference>